<sequence length="120" mass="13925">MCERCDKMIAWLEEKKSKHEHDMEYFRSDLQIKDMETGAFLAHRSAIKEFHRLGAEKRTPSTRPDTAEKITGLRDALLGAHDVALRTHITVEDFLYIVRVQDSMLNILEGLHEDQVCADR</sequence>
<name>A0A0F9QVE4_9ZZZZ</name>
<proteinExistence type="predicted"/>
<gene>
    <name evidence="1" type="ORF">LCGC14_0728370</name>
</gene>
<evidence type="ECO:0000313" key="1">
    <source>
        <dbReference type="EMBL" id="KKN40952.1"/>
    </source>
</evidence>
<dbReference type="EMBL" id="LAZR01001677">
    <property type="protein sequence ID" value="KKN40952.1"/>
    <property type="molecule type" value="Genomic_DNA"/>
</dbReference>
<organism evidence="1">
    <name type="scientific">marine sediment metagenome</name>
    <dbReference type="NCBI Taxonomy" id="412755"/>
    <lineage>
        <taxon>unclassified sequences</taxon>
        <taxon>metagenomes</taxon>
        <taxon>ecological metagenomes</taxon>
    </lineage>
</organism>
<accession>A0A0F9QVE4</accession>
<comment type="caution">
    <text evidence="1">The sequence shown here is derived from an EMBL/GenBank/DDBJ whole genome shotgun (WGS) entry which is preliminary data.</text>
</comment>
<protein>
    <submittedName>
        <fullName evidence="1">Uncharacterized protein</fullName>
    </submittedName>
</protein>
<dbReference type="AlphaFoldDB" id="A0A0F9QVE4"/>
<reference evidence="1" key="1">
    <citation type="journal article" date="2015" name="Nature">
        <title>Complex archaea that bridge the gap between prokaryotes and eukaryotes.</title>
        <authorList>
            <person name="Spang A."/>
            <person name="Saw J.H."/>
            <person name="Jorgensen S.L."/>
            <person name="Zaremba-Niedzwiedzka K."/>
            <person name="Martijn J."/>
            <person name="Lind A.E."/>
            <person name="van Eijk R."/>
            <person name="Schleper C."/>
            <person name="Guy L."/>
            <person name="Ettema T.J."/>
        </authorList>
    </citation>
    <scope>NUCLEOTIDE SEQUENCE</scope>
</reference>